<keyword evidence="3" id="KW-1185">Reference proteome</keyword>
<organism evidence="2 3">
    <name type="scientific">Mycolicibacter nonchromogenicus</name>
    <name type="common">Mycobacterium nonchromogenicum</name>
    <dbReference type="NCBI Taxonomy" id="1782"/>
    <lineage>
        <taxon>Bacteria</taxon>
        <taxon>Bacillati</taxon>
        <taxon>Actinomycetota</taxon>
        <taxon>Actinomycetes</taxon>
        <taxon>Mycobacteriales</taxon>
        <taxon>Mycobacteriaceae</taxon>
        <taxon>Mycolicibacter</taxon>
    </lineage>
</organism>
<dbReference type="EMBL" id="LQPI01000042">
    <property type="protein sequence ID" value="ORW20739.1"/>
    <property type="molecule type" value="Genomic_DNA"/>
</dbReference>
<dbReference type="CDD" id="cd08241">
    <property type="entry name" value="QOR1"/>
    <property type="match status" value="1"/>
</dbReference>
<dbReference type="PANTHER" id="PTHR43677">
    <property type="entry name" value="SHORT-CHAIN DEHYDROGENASE/REDUCTASE"/>
    <property type="match status" value="1"/>
</dbReference>
<gene>
    <name evidence="2" type="ORF">AWC18_11685</name>
</gene>
<dbReference type="SMART" id="SM00829">
    <property type="entry name" value="PKS_ER"/>
    <property type="match status" value="1"/>
</dbReference>
<dbReference type="PANTHER" id="PTHR43677:SF4">
    <property type="entry name" value="QUINONE OXIDOREDUCTASE-LIKE PROTEIN 2"/>
    <property type="match status" value="1"/>
</dbReference>
<dbReference type="InterPro" id="IPR011032">
    <property type="entry name" value="GroES-like_sf"/>
</dbReference>
<dbReference type="SUPFAM" id="SSF51735">
    <property type="entry name" value="NAD(P)-binding Rossmann-fold domains"/>
    <property type="match status" value="1"/>
</dbReference>
<dbReference type="InterPro" id="IPR036291">
    <property type="entry name" value="NAD(P)-bd_dom_sf"/>
</dbReference>
<feature type="domain" description="Enoyl reductase (ER)" evidence="1">
    <location>
        <begin position="7"/>
        <end position="320"/>
    </location>
</feature>
<dbReference type="SUPFAM" id="SSF50129">
    <property type="entry name" value="GroES-like"/>
    <property type="match status" value="1"/>
</dbReference>
<protein>
    <submittedName>
        <fullName evidence="2">NADPH:quinone oxidoreductase</fullName>
    </submittedName>
</protein>
<reference evidence="2 3" key="1">
    <citation type="submission" date="2016-01" db="EMBL/GenBank/DDBJ databases">
        <title>The new phylogeny of the genus Mycobacterium.</title>
        <authorList>
            <person name="Tarcisio F."/>
            <person name="Conor M."/>
            <person name="Antonella G."/>
            <person name="Elisabetta G."/>
            <person name="Giulia F.S."/>
            <person name="Sara T."/>
            <person name="Anna F."/>
            <person name="Clotilde B."/>
            <person name="Roberto B."/>
            <person name="Veronica D.S."/>
            <person name="Fabio R."/>
            <person name="Monica P."/>
            <person name="Olivier J."/>
            <person name="Enrico T."/>
            <person name="Nicola S."/>
        </authorList>
    </citation>
    <scope>NUCLEOTIDE SEQUENCE [LARGE SCALE GENOMIC DNA]</scope>
    <source>
        <strain evidence="2 3">DSM 44164</strain>
    </source>
</reference>
<name>A0A1X1ZBK3_MYCNO</name>
<dbReference type="InterPro" id="IPR020843">
    <property type="entry name" value="ER"/>
</dbReference>
<dbReference type="Pfam" id="PF00107">
    <property type="entry name" value="ADH_zinc_N"/>
    <property type="match status" value="1"/>
</dbReference>
<sequence length="324" mass="33254">MRAVQISELSGPAAAQVVDLDEPAGEGLVVIDVHAAGVAFPDVLQSRGLYQHKPEPPFVPGGEAAGVVRSAPDGAHVRPGDRVAVLTMLNGGMAQVIAVPAGQVFKLPDTVSFEAGAGLLFNDLTVLFALTTRAHMTEGATVLVHGAAGGIGTSTLRLAGPLGASRVIAVVSTEAKAEVARRAGATDTVLADGFREAVAQLTGGRGVDLVLDPVGGDRVTDSLRSLAPAGKLLVVGFTGGDIPQVKVNRLLLNNIDVVGVGWGAWVMSHPGELEHQWEVLEPLLASGKVAPPQPDVFDLDSAADALAALENRTAAGKVVLRMRD</sequence>
<dbReference type="Gene3D" id="3.40.50.720">
    <property type="entry name" value="NAD(P)-binding Rossmann-like Domain"/>
    <property type="match status" value="1"/>
</dbReference>
<dbReference type="InterPro" id="IPR013149">
    <property type="entry name" value="ADH-like_C"/>
</dbReference>
<dbReference type="Proteomes" id="UP000193108">
    <property type="component" value="Unassembled WGS sequence"/>
</dbReference>
<evidence type="ECO:0000313" key="3">
    <source>
        <dbReference type="Proteomes" id="UP000193108"/>
    </source>
</evidence>
<evidence type="ECO:0000313" key="2">
    <source>
        <dbReference type="EMBL" id="ORW20739.1"/>
    </source>
</evidence>
<dbReference type="GO" id="GO:0016491">
    <property type="term" value="F:oxidoreductase activity"/>
    <property type="evidence" value="ECO:0007669"/>
    <property type="project" value="InterPro"/>
</dbReference>
<accession>A0A1X1ZBK3</accession>
<dbReference type="InterPro" id="IPR013154">
    <property type="entry name" value="ADH-like_N"/>
</dbReference>
<evidence type="ECO:0000259" key="1">
    <source>
        <dbReference type="SMART" id="SM00829"/>
    </source>
</evidence>
<dbReference type="RefSeq" id="WP_085138813.1">
    <property type="nucleotide sequence ID" value="NZ_LQPI01000042.1"/>
</dbReference>
<dbReference type="Pfam" id="PF08240">
    <property type="entry name" value="ADH_N"/>
    <property type="match status" value="1"/>
</dbReference>
<comment type="caution">
    <text evidence="2">The sequence shown here is derived from an EMBL/GenBank/DDBJ whole genome shotgun (WGS) entry which is preliminary data.</text>
</comment>
<dbReference type="Gene3D" id="3.90.180.10">
    <property type="entry name" value="Medium-chain alcohol dehydrogenases, catalytic domain"/>
    <property type="match status" value="1"/>
</dbReference>
<dbReference type="AlphaFoldDB" id="A0A1X1ZBK3"/>
<proteinExistence type="predicted"/>
<dbReference type="InterPro" id="IPR051397">
    <property type="entry name" value="Zn-ADH-like_protein"/>
</dbReference>
<dbReference type="STRING" id="1782.AWC18_11685"/>